<feature type="chain" id="PRO_5041461785" description="asparaginase" evidence="6">
    <location>
        <begin position="28"/>
        <end position="390"/>
    </location>
</feature>
<dbReference type="GO" id="GO:0006530">
    <property type="term" value="P:L-asparagine catabolic process"/>
    <property type="evidence" value="ECO:0007669"/>
    <property type="project" value="UniProtKB-ARBA"/>
</dbReference>
<dbReference type="PANTHER" id="PTHR11707">
    <property type="entry name" value="L-ASPARAGINASE"/>
    <property type="match status" value="1"/>
</dbReference>
<name>A0AA38S8I1_9PEZI</name>
<comment type="caution">
    <text evidence="9">The sequence shown here is derived from an EMBL/GenBank/DDBJ whole genome shotgun (WGS) entry which is preliminary data.</text>
</comment>
<protein>
    <recommendedName>
        <fullName evidence="2">asparaginase</fullName>
        <ecNumber evidence="2">3.5.1.1</ecNumber>
    </recommendedName>
</protein>
<keyword evidence="10" id="KW-1185">Reference proteome</keyword>
<evidence type="ECO:0000256" key="5">
    <source>
        <dbReference type="PIRSR" id="PIRSR604550-50"/>
    </source>
</evidence>
<dbReference type="InterPro" id="IPR027474">
    <property type="entry name" value="L-asparaginase_N"/>
</dbReference>
<feature type="domain" description="Asparaginase/glutaminase C-terminal" evidence="8">
    <location>
        <begin position="263"/>
        <end position="368"/>
    </location>
</feature>
<dbReference type="Gene3D" id="3.40.50.1170">
    <property type="entry name" value="L-asparaginase, N-terminal domain"/>
    <property type="match status" value="1"/>
</dbReference>
<dbReference type="Pfam" id="PF00710">
    <property type="entry name" value="Asparaginase"/>
    <property type="match status" value="1"/>
</dbReference>
<dbReference type="InterPro" id="IPR036152">
    <property type="entry name" value="Asp/glu_Ase-like_sf"/>
</dbReference>
<dbReference type="InterPro" id="IPR006034">
    <property type="entry name" value="Asparaginase/glutaminase-like"/>
</dbReference>
<dbReference type="InterPro" id="IPR004550">
    <property type="entry name" value="AsnASE_II"/>
</dbReference>
<proteinExistence type="inferred from homology"/>
<dbReference type="Pfam" id="PF17763">
    <property type="entry name" value="Asparaginase_C"/>
    <property type="match status" value="1"/>
</dbReference>
<comment type="catalytic activity">
    <reaction evidence="4">
        <text>L-asparagine + H2O = L-aspartate + NH4(+)</text>
        <dbReference type="Rhea" id="RHEA:21016"/>
        <dbReference type="ChEBI" id="CHEBI:15377"/>
        <dbReference type="ChEBI" id="CHEBI:28938"/>
        <dbReference type="ChEBI" id="CHEBI:29991"/>
        <dbReference type="ChEBI" id="CHEBI:58048"/>
        <dbReference type="EC" id="3.5.1.1"/>
    </reaction>
</comment>
<feature type="domain" description="L-asparaginase N-terminal" evidence="7">
    <location>
        <begin position="45"/>
        <end position="237"/>
    </location>
</feature>
<evidence type="ECO:0000256" key="1">
    <source>
        <dbReference type="ARBA" id="ARBA00010518"/>
    </source>
</evidence>
<dbReference type="PIRSF" id="PIRSF001220">
    <property type="entry name" value="L-ASNase_gatD"/>
    <property type="match status" value="1"/>
</dbReference>
<evidence type="ECO:0000313" key="10">
    <source>
        <dbReference type="Proteomes" id="UP001174691"/>
    </source>
</evidence>
<dbReference type="InterPro" id="IPR037152">
    <property type="entry name" value="L-asparaginase_N_sf"/>
</dbReference>
<dbReference type="EC" id="3.5.1.1" evidence="2"/>
<dbReference type="CDD" id="cd08964">
    <property type="entry name" value="L-asparaginase_II"/>
    <property type="match status" value="1"/>
</dbReference>
<evidence type="ECO:0000313" key="9">
    <source>
        <dbReference type="EMBL" id="KAJ9158165.1"/>
    </source>
</evidence>
<gene>
    <name evidence="9" type="ORF">NKR19_g3550</name>
</gene>
<dbReference type="AlphaFoldDB" id="A0AA38S8I1"/>
<dbReference type="InterPro" id="IPR027473">
    <property type="entry name" value="L-asparaginase_C"/>
</dbReference>
<feature type="active site" description="O-isoaspartyl threonine intermediate" evidence="5">
    <location>
        <position position="54"/>
    </location>
</feature>
<keyword evidence="3" id="KW-0378">Hydrolase</keyword>
<dbReference type="SUPFAM" id="SSF53774">
    <property type="entry name" value="Glutaminase/Asparaginase"/>
    <property type="match status" value="1"/>
</dbReference>
<dbReference type="PIRSF" id="PIRSF500176">
    <property type="entry name" value="L_ASNase"/>
    <property type="match status" value="1"/>
</dbReference>
<evidence type="ECO:0000259" key="8">
    <source>
        <dbReference type="Pfam" id="PF17763"/>
    </source>
</evidence>
<feature type="signal peptide" evidence="6">
    <location>
        <begin position="1"/>
        <end position="27"/>
    </location>
</feature>
<evidence type="ECO:0000256" key="3">
    <source>
        <dbReference type="ARBA" id="ARBA00022801"/>
    </source>
</evidence>
<keyword evidence="6" id="KW-0732">Signal</keyword>
<sequence length="390" mass="40916">MTLRSLSAAVKAVALGVAVWPIAHVAATSDPSELVWLSTNSSLPKVVIYSAGGTILSASNYSRLDNVNYGSGVGPTPEQLIGNVSEVLNVAQLAVVRFPASGGSSGLNSSLFLNITQYANRQLCSEGSDIAGAIMFHGTNTLEETAFGVDVTFNCSKPFIATGAMRPDTYVSPDGRSNFFQAVAAAVSPSSRDRGGLIAFNDRITSIYYSTKLNANTPDTFKSLEQGNLGAFLGGQPYYFFGPSYPTGRPYFDVSNTTSLPSVIILYGHQGFDASLMYAAVANGAKGLVVLGPGAAQLSPSARAAATELYARGIPTIAVARPVTGTGVPGPKPGPVFFSSYVGAEQARIVLQLAINAGYSLDEIRDLFEAPLREAVYGPVANQEWYYATS</sequence>
<organism evidence="9 10">
    <name type="scientific">Coniochaeta hoffmannii</name>
    <dbReference type="NCBI Taxonomy" id="91930"/>
    <lineage>
        <taxon>Eukaryota</taxon>
        <taxon>Fungi</taxon>
        <taxon>Dikarya</taxon>
        <taxon>Ascomycota</taxon>
        <taxon>Pezizomycotina</taxon>
        <taxon>Sordariomycetes</taxon>
        <taxon>Sordariomycetidae</taxon>
        <taxon>Coniochaetales</taxon>
        <taxon>Coniochaetaceae</taxon>
        <taxon>Coniochaeta</taxon>
    </lineage>
</organism>
<dbReference type="Gene3D" id="3.40.50.40">
    <property type="match status" value="1"/>
</dbReference>
<accession>A0AA38S8I1</accession>
<dbReference type="InterPro" id="IPR040919">
    <property type="entry name" value="Asparaginase_C"/>
</dbReference>
<evidence type="ECO:0000259" key="7">
    <source>
        <dbReference type="Pfam" id="PF00710"/>
    </source>
</evidence>
<evidence type="ECO:0000256" key="4">
    <source>
        <dbReference type="ARBA" id="ARBA00049366"/>
    </source>
</evidence>
<comment type="similarity">
    <text evidence="1">Belongs to the asparaginase 1 family.</text>
</comment>
<evidence type="ECO:0000256" key="6">
    <source>
        <dbReference type="SAM" id="SignalP"/>
    </source>
</evidence>
<dbReference type="EMBL" id="JANBVN010000040">
    <property type="protein sequence ID" value="KAJ9158165.1"/>
    <property type="molecule type" value="Genomic_DNA"/>
</dbReference>
<dbReference type="PRINTS" id="PR00139">
    <property type="entry name" value="ASNGLNASE"/>
</dbReference>
<evidence type="ECO:0000256" key="2">
    <source>
        <dbReference type="ARBA" id="ARBA00012920"/>
    </source>
</evidence>
<dbReference type="Proteomes" id="UP001174691">
    <property type="component" value="Unassembled WGS sequence"/>
</dbReference>
<dbReference type="GO" id="GO:0004067">
    <property type="term" value="F:asparaginase activity"/>
    <property type="evidence" value="ECO:0007669"/>
    <property type="project" value="UniProtKB-UniRule"/>
</dbReference>
<dbReference type="PROSITE" id="PS51732">
    <property type="entry name" value="ASN_GLN_ASE_3"/>
    <property type="match status" value="1"/>
</dbReference>
<dbReference type="PANTHER" id="PTHR11707:SF28">
    <property type="entry name" value="60 KDA LYSOPHOSPHOLIPASE"/>
    <property type="match status" value="1"/>
</dbReference>
<dbReference type="SMART" id="SM00870">
    <property type="entry name" value="Asparaginase"/>
    <property type="match status" value="1"/>
</dbReference>
<reference evidence="9" key="1">
    <citation type="submission" date="2022-07" db="EMBL/GenBank/DDBJ databases">
        <title>Fungi with potential for degradation of polypropylene.</title>
        <authorList>
            <person name="Gostincar C."/>
        </authorList>
    </citation>
    <scope>NUCLEOTIDE SEQUENCE</scope>
    <source>
        <strain evidence="9">EXF-13287</strain>
    </source>
</reference>